<comment type="caution">
    <text evidence="2">The sequence shown here is derived from an EMBL/GenBank/DDBJ whole genome shotgun (WGS) entry which is preliminary data.</text>
</comment>
<evidence type="ECO:0000313" key="2">
    <source>
        <dbReference type="EMBL" id="NCH87951.1"/>
    </source>
</evidence>
<feature type="transmembrane region" description="Helical" evidence="1">
    <location>
        <begin position="47"/>
        <end position="71"/>
    </location>
</feature>
<proteinExistence type="predicted"/>
<evidence type="ECO:0000256" key="1">
    <source>
        <dbReference type="SAM" id="Phobius"/>
    </source>
</evidence>
<organism evidence="2 3">
    <name type="scientific">Cronobacter dublinensis</name>
    <dbReference type="NCBI Taxonomy" id="413497"/>
    <lineage>
        <taxon>Bacteria</taxon>
        <taxon>Pseudomonadati</taxon>
        <taxon>Pseudomonadota</taxon>
        <taxon>Gammaproteobacteria</taxon>
        <taxon>Enterobacterales</taxon>
        <taxon>Enterobacteriaceae</taxon>
        <taxon>Cronobacter</taxon>
    </lineage>
</organism>
<dbReference type="EMBL" id="RPBY01000004">
    <property type="protein sequence ID" value="NCH87951.1"/>
    <property type="molecule type" value="Genomic_DNA"/>
</dbReference>
<feature type="transmembrane region" description="Helical" evidence="1">
    <location>
        <begin position="83"/>
        <end position="104"/>
    </location>
</feature>
<sequence length="201" mass="22500">MFNYLKRSLELARFVENGIRTTGSDAPELLKKQLKEKVSLPVGWRSFGLPLIFSMVLSVISFAIPQVYLWVAVSDSLALPEPAFIIGVLITNLLFCLLIIPAMMWVARGYLRALQLYLGLISLAVLVNLIFFIRVMLTLYSSGSGGYWNVFGALLGIILMVFGVRCVNSESFVKTIALGLHNRIVREQASSRTHRFNKIKS</sequence>
<dbReference type="Proteomes" id="UP000778262">
    <property type="component" value="Unassembled WGS sequence"/>
</dbReference>
<dbReference type="AlphaFoldDB" id="A0A9Q4T0P6"/>
<evidence type="ECO:0000313" key="3">
    <source>
        <dbReference type="Proteomes" id="UP000778262"/>
    </source>
</evidence>
<feature type="transmembrane region" description="Helical" evidence="1">
    <location>
        <begin position="116"/>
        <end position="140"/>
    </location>
</feature>
<gene>
    <name evidence="2" type="ORF">EHJ13_10975</name>
</gene>
<protein>
    <submittedName>
        <fullName evidence="2">Uncharacterized protein</fullName>
    </submittedName>
</protein>
<keyword evidence="1" id="KW-1133">Transmembrane helix</keyword>
<reference evidence="2" key="1">
    <citation type="submission" date="2018-11" db="EMBL/GenBank/DDBJ databases">
        <title>Genomics analysis of Putative Virulence Factors on Adhesion and Cytotoxicity for Cronobacter spp.</title>
        <authorList>
            <person name="Cui J."/>
        </authorList>
    </citation>
    <scope>NUCLEOTIDE SEQUENCE</scope>
    <source>
        <strain evidence="2">SD69</strain>
    </source>
</reference>
<name>A0A9Q4T0P6_9ENTR</name>
<keyword evidence="1" id="KW-0472">Membrane</keyword>
<keyword evidence="1" id="KW-0812">Transmembrane</keyword>
<feature type="transmembrane region" description="Helical" evidence="1">
    <location>
        <begin position="146"/>
        <end position="164"/>
    </location>
</feature>
<accession>A0A9Q4T0P6</accession>
<dbReference type="RefSeq" id="WP_161590899.1">
    <property type="nucleotide sequence ID" value="NZ_RPBY01000004.1"/>
</dbReference>